<evidence type="ECO:0000313" key="1">
    <source>
        <dbReference type="EMBL" id="MEJ5975362.1"/>
    </source>
</evidence>
<dbReference type="RefSeq" id="WP_339585319.1">
    <property type="nucleotide sequence ID" value="NZ_JBBHJZ010000001.1"/>
</dbReference>
<protein>
    <submittedName>
        <fullName evidence="1">Uncharacterized protein</fullName>
    </submittedName>
</protein>
<reference evidence="1 2" key="1">
    <citation type="submission" date="2024-03" db="EMBL/GenBank/DDBJ databases">
        <authorList>
            <person name="Jo J.-H."/>
        </authorList>
    </citation>
    <scope>NUCLEOTIDE SEQUENCE [LARGE SCALE GENOMIC DNA]</scope>
    <source>
        <strain evidence="1 2">PS1R-30</strain>
    </source>
</reference>
<comment type="caution">
    <text evidence="1">The sequence shown here is derived from an EMBL/GenBank/DDBJ whole genome shotgun (WGS) entry which is preliminary data.</text>
</comment>
<gene>
    <name evidence="1" type="ORF">WG901_01845</name>
</gene>
<accession>A0ABU8RQP7</accession>
<proteinExistence type="predicted"/>
<evidence type="ECO:0000313" key="2">
    <source>
        <dbReference type="Proteomes" id="UP001361239"/>
    </source>
</evidence>
<organism evidence="1 2">
    <name type="scientific">Novosphingobium anseongense</name>
    <dbReference type="NCBI Taxonomy" id="3133436"/>
    <lineage>
        <taxon>Bacteria</taxon>
        <taxon>Pseudomonadati</taxon>
        <taxon>Pseudomonadota</taxon>
        <taxon>Alphaproteobacteria</taxon>
        <taxon>Sphingomonadales</taxon>
        <taxon>Sphingomonadaceae</taxon>
        <taxon>Novosphingobium</taxon>
    </lineage>
</organism>
<name>A0ABU8RQP7_9SPHN</name>
<dbReference type="Proteomes" id="UP001361239">
    <property type="component" value="Unassembled WGS sequence"/>
</dbReference>
<keyword evidence="2" id="KW-1185">Reference proteome</keyword>
<dbReference type="EMBL" id="JBBHJZ010000001">
    <property type="protein sequence ID" value="MEJ5975362.1"/>
    <property type="molecule type" value="Genomic_DNA"/>
</dbReference>
<sequence length="88" mass="9904">MILEIAHPPVEEAALDEQRTTELVFIVKREAVIAKNAKILARETPCQSEKPGQLAQMEYRKDQPSLDHCRHPYSQRGIPDTPLQGTGL</sequence>